<reference evidence="6 7" key="1">
    <citation type="submission" date="2019-02" db="EMBL/GenBank/DDBJ databases">
        <title>Deep-cultivation of Planctomycetes and their phenomic and genomic characterization uncovers novel biology.</title>
        <authorList>
            <person name="Wiegand S."/>
            <person name="Jogler M."/>
            <person name="Boedeker C."/>
            <person name="Pinto D."/>
            <person name="Vollmers J."/>
            <person name="Rivas-Marin E."/>
            <person name="Kohn T."/>
            <person name="Peeters S.H."/>
            <person name="Heuer A."/>
            <person name="Rast P."/>
            <person name="Oberbeckmann S."/>
            <person name="Bunk B."/>
            <person name="Jeske O."/>
            <person name="Meyerdierks A."/>
            <person name="Storesund J.E."/>
            <person name="Kallscheuer N."/>
            <person name="Luecker S."/>
            <person name="Lage O.M."/>
            <person name="Pohl T."/>
            <person name="Merkel B.J."/>
            <person name="Hornburger P."/>
            <person name="Mueller R.-W."/>
            <person name="Bruemmer F."/>
            <person name="Labrenz M."/>
            <person name="Spormann A.M."/>
            <person name="Op Den Camp H."/>
            <person name="Overmann J."/>
            <person name="Amann R."/>
            <person name="Jetten M.S.M."/>
            <person name="Mascher T."/>
            <person name="Medema M.H."/>
            <person name="Devos D.P."/>
            <person name="Kaster A.-K."/>
            <person name="Ovreas L."/>
            <person name="Rohde M."/>
            <person name="Galperin M.Y."/>
            <person name="Jogler C."/>
        </authorList>
    </citation>
    <scope>NUCLEOTIDE SEQUENCE [LARGE SCALE GENOMIC DNA]</scope>
    <source>
        <strain evidence="6 7">Poly51</strain>
    </source>
</reference>
<dbReference type="EMBL" id="SJPW01000005">
    <property type="protein sequence ID" value="TWU50887.1"/>
    <property type="molecule type" value="Genomic_DNA"/>
</dbReference>
<dbReference type="GO" id="GO:0046872">
    <property type="term" value="F:metal ion binding"/>
    <property type="evidence" value="ECO:0007669"/>
    <property type="project" value="UniProtKB-KW"/>
</dbReference>
<dbReference type="Proteomes" id="UP000318288">
    <property type="component" value="Unassembled WGS sequence"/>
</dbReference>
<dbReference type="GO" id="GO:0020037">
    <property type="term" value="F:heme binding"/>
    <property type="evidence" value="ECO:0007669"/>
    <property type="project" value="InterPro"/>
</dbReference>
<protein>
    <submittedName>
        <fullName evidence="6">Cytochrome c</fullName>
    </submittedName>
</protein>
<evidence type="ECO:0000256" key="4">
    <source>
        <dbReference type="PROSITE-ProRule" id="PRU00433"/>
    </source>
</evidence>
<dbReference type="InterPro" id="IPR011041">
    <property type="entry name" value="Quinoprot_gluc/sorb_DH_b-prop"/>
</dbReference>
<evidence type="ECO:0000313" key="7">
    <source>
        <dbReference type="Proteomes" id="UP000318288"/>
    </source>
</evidence>
<keyword evidence="3 4" id="KW-0408">Iron</keyword>
<dbReference type="AlphaFoldDB" id="A0A5C6ES12"/>
<keyword evidence="7" id="KW-1185">Reference proteome</keyword>
<keyword evidence="2 4" id="KW-0479">Metal-binding</keyword>
<dbReference type="Pfam" id="PF00034">
    <property type="entry name" value="Cytochrom_C"/>
    <property type="match status" value="1"/>
</dbReference>
<dbReference type="PANTHER" id="PTHR33546">
    <property type="entry name" value="LARGE, MULTIFUNCTIONAL SECRETED PROTEIN-RELATED"/>
    <property type="match status" value="1"/>
</dbReference>
<proteinExistence type="predicted"/>
<dbReference type="GO" id="GO:0009055">
    <property type="term" value="F:electron transfer activity"/>
    <property type="evidence" value="ECO:0007669"/>
    <property type="project" value="InterPro"/>
</dbReference>
<evidence type="ECO:0000313" key="6">
    <source>
        <dbReference type="EMBL" id="TWU50887.1"/>
    </source>
</evidence>
<dbReference type="InterPro" id="IPR011042">
    <property type="entry name" value="6-blade_b-propeller_TolB-like"/>
</dbReference>
<name>A0A5C6ES12_9BACT</name>
<evidence type="ECO:0000259" key="5">
    <source>
        <dbReference type="PROSITE" id="PS51007"/>
    </source>
</evidence>
<dbReference type="Pfam" id="PF23500">
    <property type="entry name" value="DUF7133"/>
    <property type="match status" value="1"/>
</dbReference>
<dbReference type="PROSITE" id="PS51007">
    <property type="entry name" value="CYTC"/>
    <property type="match status" value="1"/>
</dbReference>
<sequence>MPRSLHPYVRRLGWHGCVVGLLLGLPFLAAAQETRVPPTGNDQVTEAIATFENKGVQPDASQPTSPAKVGSTFRTADGVAIDLIANEPDVAQPLFCSWDSKGRLWVVQYRQYQYPAGLKVVRFDQYLRAVFDKVPEPPPHGAPGLDKITLYEDRDGDGFLETSRDVIDGLNIATSVQTGDGGIWVLNPPYLLFYPDENDDDVPDGDPEVHLSGFGIQDTHSVANSLTWGVDGWLYGANGSTTGSTTGGTIKSPTDSVGIAFEGQCIWRYHPRLHRFEIYAEGGGNTFSFEMDAGGQVFSGTNSGNTRGYHYPQGGYFEKNWGKHGPLTNPYALGYLKAMPSDGDDRRFPQAFLIYESDLFGPSFLQTIVAPNSLHNVVWHSDRVSMGSTYRTVDRDNLVESSDRWFRPVYAGVGPDGSIYMADWYDTRLSHLSPTDNWHKTSGRLYRVRPTDSPLPKYTAGDLSQATNDELISHFDSDNKWLRQRSVLELSWRDDVSIVDRLIAKVRQSGSLEALWTLHGIERLDARLIKEFLNHRDAPIRRWTIRLLGDGTVVNDTVAVDADFRALASGESDVQVRSQWASSAKRLPADVAIPIVDGLLDHTDDLDDPQIPLLIWWAVENHADELANLDPLLRQTARRQRPLFQQVILARLMQRYALIGTQAAFASAEQLIGMVEDEPSTDQIIRGLNQAFVGRSIPSLPPAMGKAMTEYRQSLGKSGIVLRLRQEGDSAVKDALAALADASIDEAVRAELLATLGTRFYPGALPTLLAIATGNRGDAPALQRAAIAALAVYDAPDIAQQLLTKFQTTISAEHELRDTACRTLASRLPWAQELVAEVNAWRMKPQDLSADVIQRLRTFDDPVLTQQVDRALGPVITVSSAETARRINELIHHMSEALGDATSGKLHYEKKCASCHMLFGQGHKVGPPLDGYERGNAKFWLPAILDPSLEIREGFQSFRALTIDGRVITGMIADRSPHSITFRGPDQKTTLVPREEIDQFDPLATSLMPAQLLDDMTNDEVIDLLAYLMQSRPQSP</sequence>
<dbReference type="Gene3D" id="1.25.10.10">
    <property type="entry name" value="Leucine-rich Repeat Variant"/>
    <property type="match status" value="1"/>
</dbReference>
<dbReference type="SUPFAM" id="SSF46626">
    <property type="entry name" value="Cytochrome c"/>
    <property type="match status" value="1"/>
</dbReference>
<feature type="domain" description="Cytochrome c" evidence="5">
    <location>
        <begin position="899"/>
        <end position="1032"/>
    </location>
</feature>
<comment type="caution">
    <text evidence="6">The sequence shown here is derived from an EMBL/GenBank/DDBJ whole genome shotgun (WGS) entry which is preliminary data.</text>
</comment>
<dbReference type="InterPro" id="IPR011989">
    <property type="entry name" value="ARM-like"/>
</dbReference>
<dbReference type="Gene3D" id="2.120.10.30">
    <property type="entry name" value="TolB, C-terminal domain"/>
    <property type="match status" value="1"/>
</dbReference>
<dbReference type="InterPro" id="IPR036909">
    <property type="entry name" value="Cyt_c-like_dom_sf"/>
</dbReference>
<dbReference type="NCBIfam" id="TIGR02603">
    <property type="entry name" value="CxxCH_TIGR02603"/>
    <property type="match status" value="1"/>
</dbReference>
<dbReference type="Gene3D" id="1.10.760.10">
    <property type="entry name" value="Cytochrome c-like domain"/>
    <property type="match status" value="1"/>
</dbReference>
<dbReference type="SUPFAM" id="SSF50952">
    <property type="entry name" value="Soluble quinoprotein glucose dehydrogenase"/>
    <property type="match status" value="1"/>
</dbReference>
<organism evidence="6 7">
    <name type="scientific">Rubripirellula tenax</name>
    <dbReference type="NCBI Taxonomy" id="2528015"/>
    <lineage>
        <taxon>Bacteria</taxon>
        <taxon>Pseudomonadati</taxon>
        <taxon>Planctomycetota</taxon>
        <taxon>Planctomycetia</taxon>
        <taxon>Pirellulales</taxon>
        <taxon>Pirellulaceae</taxon>
        <taxon>Rubripirellula</taxon>
    </lineage>
</organism>
<dbReference type="InterPro" id="IPR009056">
    <property type="entry name" value="Cyt_c-like_dom"/>
</dbReference>
<gene>
    <name evidence="6" type="ORF">Poly51_41800</name>
</gene>
<evidence type="ECO:0000256" key="3">
    <source>
        <dbReference type="ARBA" id="ARBA00023004"/>
    </source>
</evidence>
<dbReference type="PANTHER" id="PTHR33546:SF1">
    <property type="entry name" value="LARGE, MULTIFUNCTIONAL SECRETED PROTEIN"/>
    <property type="match status" value="1"/>
</dbReference>
<dbReference type="RefSeq" id="WP_186775685.1">
    <property type="nucleotide sequence ID" value="NZ_SJPW01000005.1"/>
</dbReference>
<dbReference type="InterPro" id="IPR013427">
    <property type="entry name" value="Haem-bd_dom_put"/>
</dbReference>
<keyword evidence="1 4" id="KW-0349">Heme</keyword>
<evidence type="ECO:0000256" key="2">
    <source>
        <dbReference type="ARBA" id="ARBA00022723"/>
    </source>
</evidence>
<evidence type="ECO:0000256" key="1">
    <source>
        <dbReference type="ARBA" id="ARBA00022617"/>
    </source>
</evidence>
<accession>A0A5C6ES12</accession>
<dbReference type="InterPro" id="IPR055557">
    <property type="entry name" value="DUF7133"/>
</dbReference>